<dbReference type="GO" id="GO:0005524">
    <property type="term" value="F:ATP binding"/>
    <property type="evidence" value="ECO:0007669"/>
    <property type="project" value="UniProtKB-KW"/>
</dbReference>
<keyword evidence="1" id="KW-0547">Nucleotide-binding</keyword>
<feature type="compositionally biased region" description="Basic and acidic residues" evidence="2">
    <location>
        <begin position="707"/>
        <end position="718"/>
    </location>
</feature>
<dbReference type="SUPFAM" id="SSF140990">
    <property type="entry name" value="FtsH protease domain-like"/>
    <property type="match status" value="1"/>
</dbReference>
<dbReference type="GO" id="GO:0030163">
    <property type="term" value="P:protein catabolic process"/>
    <property type="evidence" value="ECO:0007669"/>
    <property type="project" value="TreeGrafter"/>
</dbReference>
<dbReference type="Gene3D" id="1.10.8.60">
    <property type="match status" value="1"/>
</dbReference>
<sequence length="718" mass="76801">MTQFDLSPSWGPLALEAVFRLRDEMSDKRPAPTSSASRRAPGSSNGGDDGYDLEFDGGHLHLSGPEAQPQEPGAKALPGSIITPHLLLLTLRLAATFGTAERIEALTRPGAVTLLQGASREDMSEIADRIAALFLPPSATPPRDKLQRDIDALARLSILLPSRTKTQPPEREIREGLETHRATLILLPDDIRLPRALLTLLPVPLTLAPVDREITLAQLAMTYSEGIDLEALRRALPENAALASVPQAARALALRAPSALEAANQLAKAARPRVITAGPDLDQIAGDTEALRIAKRMVRDLADWKARKIDWSEATRSALFFGPPGSGKTWLARAMGASAGVTFISAGFGEWQAAGHLGDMLGAMRRSFAEARAAAPAILFIDETDAAGSRFGGDQHGKTYQRQVINAFLQEIDALMLSEGVLLVGATNDPGAIDPAILRPGRFDTHVEVPLPDATALEGMLRAQCDWPEETLRALARAAVGQSAAELDAAIRAARSEARDEGRPLVVEDLARQLTTLQVTDPSHDWRVALHECGHAIAYAALGLSATSRLVLTRNGGGEAHGAPTRALSSLSDLEDDMTCLLAGRAAESLVLGEASAGAGGTQDSDLARATRHAVGIETRYGLGHHQLVWLDAPDHVALHNPHVYGRVRARIAKAETRARALLHARQATLEAMAQALLERRELKGEELARWLAPLCSPQPSSPSPEAPRDGLCPREDM</sequence>
<name>A0A085TXQ5_9RHOB</name>
<evidence type="ECO:0000313" key="5">
    <source>
        <dbReference type="Proteomes" id="UP000028607"/>
    </source>
</evidence>
<organism evidence="4 5">
    <name type="scientific">Thioclava atlantica</name>
    <dbReference type="NCBI Taxonomy" id="1317124"/>
    <lineage>
        <taxon>Bacteria</taxon>
        <taxon>Pseudomonadati</taxon>
        <taxon>Pseudomonadota</taxon>
        <taxon>Alphaproteobacteria</taxon>
        <taxon>Rhodobacterales</taxon>
        <taxon>Paracoccaceae</taxon>
        <taxon>Thioclava</taxon>
    </lineage>
</organism>
<dbReference type="AlphaFoldDB" id="A0A085TXQ5"/>
<dbReference type="SMART" id="SM00382">
    <property type="entry name" value="AAA"/>
    <property type="match status" value="1"/>
</dbReference>
<dbReference type="RefSeq" id="WP_051855519.1">
    <property type="nucleotide sequence ID" value="NZ_AQRC01000004.1"/>
</dbReference>
<dbReference type="PROSITE" id="PS00674">
    <property type="entry name" value="AAA"/>
    <property type="match status" value="1"/>
</dbReference>
<dbReference type="GO" id="GO:0004222">
    <property type="term" value="F:metalloendopeptidase activity"/>
    <property type="evidence" value="ECO:0007669"/>
    <property type="project" value="InterPro"/>
</dbReference>
<dbReference type="OrthoDB" id="9809379at2"/>
<protein>
    <submittedName>
        <fullName evidence="4">ATPase central domain-containing protein</fullName>
    </submittedName>
</protein>
<evidence type="ECO:0000256" key="1">
    <source>
        <dbReference type="RuleBase" id="RU003651"/>
    </source>
</evidence>
<comment type="caution">
    <text evidence="4">The sequence shown here is derived from an EMBL/GenBank/DDBJ whole genome shotgun (WGS) entry which is preliminary data.</text>
</comment>
<dbReference type="Pfam" id="PF00004">
    <property type="entry name" value="AAA"/>
    <property type="match status" value="1"/>
</dbReference>
<dbReference type="PANTHER" id="PTHR23076">
    <property type="entry name" value="METALLOPROTEASE M41 FTSH"/>
    <property type="match status" value="1"/>
</dbReference>
<dbReference type="InterPro" id="IPR003593">
    <property type="entry name" value="AAA+_ATPase"/>
</dbReference>
<keyword evidence="5" id="KW-1185">Reference proteome</keyword>
<dbReference type="Gene3D" id="1.20.58.760">
    <property type="entry name" value="Peptidase M41"/>
    <property type="match status" value="1"/>
</dbReference>
<gene>
    <name evidence="4" type="ORF">DW2_06058</name>
</gene>
<dbReference type="CDD" id="cd19481">
    <property type="entry name" value="RecA-like_protease"/>
    <property type="match status" value="1"/>
</dbReference>
<dbReference type="SUPFAM" id="SSF52540">
    <property type="entry name" value="P-loop containing nucleoside triphosphate hydrolases"/>
    <property type="match status" value="1"/>
</dbReference>
<dbReference type="InterPro" id="IPR037219">
    <property type="entry name" value="Peptidase_M41-like"/>
</dbReference>
<dbReference type="eggNOG" id="COG0465">
    <property type="taxonomic scope" value="Bacteria"/>
</dbReference>
<dbReference type="PATRIC" id="fig|1317124.6.peg.1234"/>
<reference evidence="5" key="1">
    <citation type="submission" date="2013-04" db="EMBL/GenBank/DDBJ databases">
        <title>Thioclava sp. 13D2W-2 Genome Sequencing.</title>
        <authorList>
            <person name="Lai Q."/>
            <person name="Li G."/>
            <person name="Shao Z."/>
        </authorList>
    </citation>
    <scope>NUCLEOTIDE SEQUENCE [LARGE SCALE GENOMIC DNA]</scope>
    <source>
        <strain evidence="5">13D2W-2</strain>
    </source>
</reference>
<dbReference type="Pfam" id="PF01434">
    <property type="entry name" value="Peptidase_M41"/>
    <property type="match status" value="1"/>
</dbReference>
<feature type="region of interest" description="Disordered" evidence="2">
    <location>
        <begin position="695"/>
        <end position="718"/>
    </location>
</feature>
<dbReference type="GO" id="GO:0016887">
    <property type="term" value="F:ATP hydrolysis activity"/>
    <property type="evidence" value="ECO:0007669"/>
    <property type="project" value="InterPro"/>
</dbReference>
<dbReference type="InterPro" id="IPR003959">
    <property type="entry name" value="ATPase_AAA_core"/>
</dbReference>
<evidence type="ECO:0000256" key="2">
    <source>
        <dbReference type="SAM" id="MobiDB-lite"/>
    </source>
</evidence>
<dbReference type="PANTHER" id="PTHR23076:SF97">
    <property type="entry name" value="ATP-DEPENDENT ZINC METALLOPROTEASE YME1L1"/>
    <property type="match status" value="1"/>
</dbReference>
<dbReference type="STRING" id="1317124.DW2_06058"/>
<dbReference type="Gene3D" id="3.40.50.300">
    <property type="entry name" value="P-loop containing nucleotide triphosphate hydrolases"/>
    <property type="match status" value="1"/>
</dbReference>
<feature type="region of interest" description="Disordered" evidence="2">
    <location>
        <begin position="24"/>
        <end position="74"/>
    </location>
</feature>
<dbReference type="GO" id="GO:0004176">
    <property type="term" value="F:ATP-dependent peptidase activity"/>
    <property type="evidence" value="ECO:0007669"/>
    <property type="project" value="InterPro"/>
</dbReference>
<dbReference type="InterPro" id="IPR000642">
    <property type="entry name" value="Peptidase_M41"/>
</dbReference>
<reference evidence="4 5" key="2">
    <citation type="journal article" date="2015" name="Antonie Van Leeuwenhoek">
        <title>Thioclava indica sp. nov., isolated from surface seawater of the Indian Ocean.</title>
        <authorList>
            <person name="Liu Y."/>
            <person name="Lai Q."/>
            <person name="Du J."/>
            <person name="Xu H."/>
            <person name="Jiang L."/>
            <person name="Shao Z."/>
        </authorList>
    </citation>
    <scope>NUCLEOTIDE SEQUENCE [LARGE SCALE GENOMIC DNA]</scope>
    <source>
        <strain evidence="4 5">13D2W-2</strain>
    </source>
</reference>
<feature type="domain" description="AAA+ ATPase" evidence="3">
    <location>
        <begin position="314"/>
        <end position="453"/>
    </location>
</feature>
<dbReference type="InterPro" id="IPR027417">
    <property type="entry name" value="P-loop_NTPase"/>
</dbReference>
<dbReference type="GO" id="GO:0005886">
    <property type="term" value="C:plasma membrane"/>
    <property type="evidence" value="ECO:0007669"/>
    <property type="project" value="TreeGrafter"/>
</dbReference>
<evidence type="ECO:0000313" key="4">
    <source>
        <dbReference type="EMBL" id="KFE35502.1"/>
    </source>
</evidence>
<dbReference type="GO" id="GO:0006508">
    <property type="term" value="P:proteolysis"/>
    <property type="evidence" value="ECO:0007669"/>
    <property type="project" value="InterPro"/>
</dbReference>
<accession>A0A085TXQ5</accession>
<dbReference type="EMBL" id="AQRC01000004">
    <property type="protein sequence ID" value="KFE35502.1"/>
    <property type="molecule type" value="Genomic_DNA"/>
</dbReference>
<evidence type="ECO:0000259" key="3">
    <source>
        <dbReference type="SMART" id="SM00382"/>
    </source>
</evidence>
<dbReference type="Proteomes" id="UP000028607">
    <property type="component" value="Unassembled WGS sequence"/>
</dbReference>
<keyword evidence="1" id="KW-0067">ATP-binding</keyword>
<comment type="similarity">
    <text evidence="1">Belongs to the AAA ATPase family.</text>
</comment>
<proteinExistence type="inferred from homology"/>
<dbReference type="InterPro" id="IPR003960">
    <property type="entry name" value="ATPase_AAA_CS"/>
</dbReference>